<feature type="chain" id="PRO_5002262398" description="YARHG domain-containing protein" evidence="2">
    <location>
        <begin position="24"/>
        <end position="103"/>
    </location>
</feature>
<feature type="region of interest" description="Disordered" evidence="1">
    <location>
        <begin position="64"/>
        <end position="103"/>
    </location>
</feature>
<dbReference type="AlphaFoldDB" id="A0A0D2K590"/>
<evidence type="ECO:0000313" key="3">
    <source>
        <dbReference type="EMBL" id="KIX85412.1"/>
    </source>
</evidence>
<evidence type="ECO:0000256" key="2">
    <source>
        <dbReference type="SAM" id="SignalP"/>
    </source>
</evidence>
<name>A0A0D2K590_9BACT</name>
<evidence type="ECO:0000256" key="1">
    <source>
        <dbReference type="SAM" id="MobiDB-lite"/>
    </source>
</evidence>
<proteinExistence type="predicted"/>
<feature type="compositionally biased region" description="Low complexity" evidence="1">
    <location>
        <begin position="65"/>
        <end position="78"/>
    </location>
</feature>
<keyword evidence="4" id="KW-1185">Reference proteome</keyword>
<keyword evidence="2" id="KW-0732">Signal</keyword>
<feature type="compositionally biased region" description="Acidic residues" evidence="1">
    <location>
        <begin position="84"/>
        <end position="93"/>
    </location>
</feature>
<accession>A0A0D2K590</accession>
<dbReference type="EMBL" id="ARQD01000001">
    <property type="protein sequence ID" value="KIX85412.1"/>
    <property type="molecule type" value="Genomic_DNA"/>
</dbReference>
<sequence>MYYYLARTSVYILILSIAFTAQSAEKSYQADACDEEICIISAHKLGFVDPKLLAKDYYHKRFGKSASHSLASSTSSSEAMKEETEYESDEESLYELLSKSTIS</sequence>
<dbReference type="Proteomes" id="UP000032214">
    <property type="component" value="Unassembled WGS sequence"/>
</dbReference>
<protein>
    <recommendedName>
        <fullName evidence="5">YARHG domain-containing protein</fullName>
    </recommendedName>
</protein>
<gene>
    <name evidence="3" type="ORF">J120_00295</name>
</gene>
<organism evidence="3 4">
    <name type="scientific">candidate division TM6 bacterium JCVI TM6SC1</name>
    <dbReference type="NCBI Taxonomy" id="1306947"/>
    <lineage>
        <taxon>Bacteria</taxon>
        <taxon>Candidatus Babelota</taxon>
        <taxon>Vermiphilus</taxon>
    </lineage>
</organism>
<evidence type="ECO:0000313" key="4">
    <source>
        <dbReference type="Proteomes" id="UP000032214"/>
    </source>
</evidence>
<reference evidence="3 4" key="1">
    <citation type="journal article" date="2013" name="Proc. Natl. Acad. Sci. U.S.A.">
        <title>Candidate phylum TM6 genome recovered from a hospital sink biofilm provides genomic insights into this uncultivated phylum.</title>
        <authorList>
            <person name="McLean J.S."/>
            <person name="Lombardo M.J."/>
            <person name="Badger J.H."/>
            <person name="Edlund A."/>
            <person name="Novotny M."/>
            <person name="Yee-Greenbaum J."/>
            <person name="Vyahhi N."/>
            <person name="Hall A.P."/>
            <person name="Yang Y."/>
            <person name="Dupont C.L."/>
            <person name="Ziegler M.G."/>
            <person name="Chitsaz H."/>
            <person name="Allen A.E."/>
            <person name="Yooseph S."/>
            <person name="Tesler G."/>
            <person name="Pevzner P.A."/>
            <person name="Friedman R.M."/>
            <person name="Nealson K.H."/>
            <person name="Venter J.C."/>
            <person name="Lasken R.S."/>
        </authorList>
    </citation>
    <scope>NUCLEOTIDE SEQUENCE [LARGE SCALE GENOMIC DNA]</scope>
    <source>
        <strain evidence="3 4">TM6SC1</strain>
    </source>
</reference>
<comment type="caution">
    <text evidence="3">The sequence shown here is derived from an EMBL/GenBank/DDBJ whole genome shotgun (WGS) entry which is preliminary data.</text>
</comment>
<feature type="signal peptide" evidence="2">
    <location>
        <begin position="1"/>
        <end position="23"/>
    </location>
</feature>
<feature type="compositionally biased region" description="Low complexity" evidence="1">
    <location>
        <begin position="94"/>
        <end position="103"/>
    </location>
</feature>
<dbReference type="STRING" id="1306947.J120_00295"/>
<evidence type="ECO:0008006" key="5">
    <source>
        <dbReference type="Google" id="ProtNLM"/>
    </source>
</evidence>